<accession>A0A1Q8ZSG1</accession>
<name>A0A1Q8ZSG1_9HYPH</name>
<dbReference type="PANTHER" id="PTHR36436">
    <property type="entry name" value="SLL5081 PROTEIN"/>
    <property type="match status" value="1"/>
</dbReference>
<dbReference type="EMBL" id="MKIM01000026">
    <property type="protein sequence ID" value="OLP45013.1"/>
    <property type="molecule type" value="Genomic_DNA"/>
</dbReference>
<protein>
    <recommendedName>
        <fullName evidence="4">DUF1963 domain-containing protein</fullName>
    </recommendedName>
</protein>
<dbReference type="SUPFAM" id="SSF103032">
    <property type="entry name" value="Hypothetical protein YwqG"/>
    <property type="match status" value="1"/>
</dbReference>
<dbReference type="AlphaFoldDB" id="A0A1Q8ZSG1"/>
<reference evidence="2 3" key="1">
    <citation type="submission" date="2016-09" db="EMBL/GenBank/DDBJ databases">
        <title>Rhizobium oryziradicis sp. nov., isolated from the root of rice.</title>
        <authorList>
            <person name="Zhao J."/>
            <person name="Zhang X."/>
        </authorList>
    </citation>
    <scope>NUCLEOTIDE SEQUENCE [LARGE SCALE GENOMIC DNA]</scope>
    <source>
        <strain evidence="2 3">N19</strain>
    </source>
</reference>
<organism evidence="2 3">
    <name type="scientific">Rhizobium oryziradicis</name>
    <dbReference type="NCBI Taxonomy" id="1867956"/>
    <lineage>
        <taxon>Bacteria</taxon>
        <taxon>Pseudomonadati</taxon>
        <taxon>Pseudomonadota</taxon>
        <taxon>Alphaproteobacteria</taxon>
        <taxon>Hyphomicrobiales</taxon>
        <taxon>Rhizobiaceae</taxon>
        <taxon>Rhizobium/Agrobacterium group</taxon>
        <taxon>Rhizobium</taxon>
    </lineage>
</organism>
<gene>
    <name evidence="2" type="ORF">BJF95_05410</name>
</gene>
<dbReference type="RefSeq" id="WP_075639511.1">
    <property type="nucleotide sequence ID" value="NZ_MKIM01000026.1"/>
</dbReference>
<comment type="caution">
    <text evidence="2">The sequence shown here is derived from an EMBL/GenBank/DDBJ whole genome shotgun (WGS) entry which is preliminary data.</text>
</comment>
<evidence type="ECO:0008006" key="4">
    <source>
        <dbReference type="Google" id="ProtNLM"/>
    </source>
</evidence>
<dbReference type="STRING" id="1867956.BJF95_05410"/>
<evidence type="ECO:0000313" key="3">
    <source>
        <dbReference type="Proteomes" id="UP000186894"/>
    </source>
</evidence>
<dbReference type="PANTHER" id="PTHR36436:SF6">
    <property type="entry name" value="SLL5081 PROTEIN"/>
    <property type="match status" value="1"/>
</dbReference>
<dbReference type="InterPro" id="IPR015315">
    <property type="entry name" value="DUF1963"/>
</dbReference>
<dbReference type="Proteomes" id="UP000186894">
    <property type="component" value="Unassembled WGS sequence"/>
</dbReference>
<proteinExistence type="predicted"/>
<dbReference type="Gene3D" id="2.30.320.10">
    <property type="entry name" value="YwqG-like"/>
    <property type="match status" value="1"/>
</dbReference>
<feature type="region of interest" description="Disordered" evidence="1">
    <location>
        <begin position="56"/>
        <end position="117"/>
    </location>
</feature>
<dbReference type="Pfam" id="PF09234">
    <property type="entry name" value="DUF1963"/>
    <property type="match status" value="1"/>
</dbReference>
<keyword evidence="3" id="KW-1185">Reference proteome</keyword>
<sequence>MDVFPFPGSREALLSALKKSGLSDEIQRLLAAQARPAILLTTSGCDEEALPLGATKIGGRPDLPADKAWPRRPPYPDAEKRAAAHRREADRLLEDSRKPKSWMTLEQGDRFSQERRDNADAVEREFPLAFLGQFDLSDLSTLVGFDPAFPDHGRLLVFYDYLEQPEDFTEAASVGWRVLWDDTPDAELIRAPIPPELFAISDEKWSCVFTAARATSHTIWTPIPPSDSSWSAFPLDDEDALEAYQEWLSDFGTPDMADRDNHQLCGFPQPLQNGLQATSQLVANGIDCGRREAWQSEEAVRLLADAKDWRLVAQIGVDPNAGLNGPGAYYVMMRDEDIRAQRFERARVIYQCD</sequence>
<feature type="compositionally biased region" description="Basic and acidic residues" evidence="1">
    <location>
        <begin position="107"/>
        <end position="117"/>
    </location>
</feature>
<evidence type="ECO:0000256" key="1">
    <source>
        <dbReference type="SAM" id="MobiDB-lite"/>
    </source>
</evidence>
<evidence type="ECO:0000313" key="2">
    <source>
        <dbReference type="EMBL" id="OLP45013.1"/>
    </source>
</evidence>
<feature type="compositionally biased region" description="Basic and acidic residues" evidence="1">
    <location>
        <begin position="77"/>
        <end position="98"/>
    </location>
</feature>
<dbReference type="InterPro" id="IPR035948">
    <property type="entry name" value="YwqG-like_sf"/>
</dbReference>